<gene>
    <name evidence="2" type="ORF">PIB30_001327</name>
</gene>
<dbReference type="Gene3D" id="3.40.970.10">
    <property type="entry name" value="Ribonuclease H1, N-terminal domain"/>
    <property type="match status" value="1"/>
</dbReference>
<evidence type="ECO:0000313" key="3">
    <source>
        <dbReference type="Proteomes" id="UP001341840"/>
    </source>
</evidence>
<feature type="domain" description="Ribonuclease H1 N-terminal" evidence="1">
    <location>
        <begin position="9"/>
        <end position="50"/>
    </location>
</feature>
<dbReference type="InterPro" id="IPR011320">
    <property type="entry name" value="RNase_H1_N"/>
</dbReference>
<comment type="caution">
    <text evidence="2">The sequence shown here is derived from an EMBL/GenBank/DDBJ whole genome shotgun (WGS) entry which is preliminary data.</text>
</comment>
<dbReference type="InterPro" id="IPR009027">
    <property type="entry name" value="Ribosomal_bL9/RNase_H1_N"/>
</dbReference>
<evidence type="ECO:0000259" key="1">
    <source>
        <dbReference type="Pfam" id="PF01693"/>
    </source>
</evidence>
<reference evidence="2 3" key="1">
    <citation type="journal article" date="2023" name="Plants (Basel)">
        <title>Bridging the Gap: Combining Genomics and Transcriptomics Approaches to Understand Stylosanthes scabra, an Orphan Legume from the Brazilian Caatinga.</title>
        <authorList>
            <person name="Ferreira-Neto J.R.C."/>
            <person name="da Silva M.D."/>
            <person name="Binneck E."/>
            <person name="de Melo N.F."/>
            <person name="da Silva R.H."/>
            <person name="de Melo A.L.T.M."/>
            <person name="Pandolfi V."/>
            <person name="Bustamante F.O."/>
            <person name="Brasileiro-Vidal A.C."/>
            <person name="Benko-Iseppon A.M."/>
        </authorList>
    </citation>
    <scope>NUCLEOTIDE SEQUENCE [LARGE SCALE GENOMIC DNA]</scope>
    <source>
        <tissue evidence="2">Leaves</tissue>
    </source>
</reference>
<dbReference type="Pfam" id="PF01693">
    <property type="entry name" value="Cauli_VI"/>
    <property type="match status" value="1"/>
</dbReference>
<dbReference type="EMBL" id="JASCZI010241658">
    <property type="protein sequence ID" value="MED6203629.1"/>
    <property type="molecule type" value="Genomic_DNA"/>
</dbReference>
<keyword evidence="3" id="KW-1185">Reference proteome</keyword>
<name>A0ABU6Y0T5_9FABA</name>
<accession>A0ABU6Y0T5</accession>
<proteinExistence type="predicted"/>
<dbReference type="InterPro" id="IPR037056">
    <property type="entry name" value="RNase_H1_N_sf"/>
</dbReference>
<protein>
    <recommendedName>
        <fullName evidence="1">Ribonuclease H1 N-terminal domain-containing protein</fullName>
    </recommendedName>
</protein>
<organism evidence="2 3">
    <name type="scientific">Stylosanthes scabra</name>
    <dbReference type="NCBI Taxonomy" id="79078"/>
    <lineage>
        <taxon>Eukaryota</taxon>
        <taxon>Viridiplantae</taxon>
        <taxon>Streptophyta</taxon>
        <taxon>Embryophyta</taxon>
        <taxon>Tracheophyta</taxon>
        <taxon>Spermatophyta</taxon>
        <taxon>Magnoliopsida</taxon>
        <taxon>eudicotyledons</taxon>
        <taxon>Gunneridae</taxon>
        <taxon>Pentapetalae</taxon>
        <taxon>rosids</taxon>
        <taxon>fabids</taxon>
        <taxon>Fabales</taxon>
        <taxon>Fabaceae</taxon>
        <taxon>Papilionoideae</taxon>
        <taxon>50 kb inversion clade</taxon>
        <taxon>dalbergioids sensu lato</taxon>
        <taxon>Dalbergieae</taxon>
        <taxon>Pterocarpus clade</taxon>
        <taxon>Stylosanthes</taxon>
    </lineage>
</organism>
<dbReference type="Proteomes" id="UP001341840">
    <property type="component" value="Unassembled WGS sequence"/>
</dbReference>
<sequence>MDSGKYSHYTVRVGKVPGVYTSWEDCEPLVIGYPRVKYKGFHNLADALAFVRGGPAKEKNKSPVNVTDILSPKMATLGVGSSQTGPTQTGMTGTNFRVPGLDAADVEFVPETQGGGFLIVEEMELYLLRVYMKLQLSCEEKGLVLEVYGSACDDEGSAREDAAYKLLDRLLLQTGNSIMDFNYRRLCAAKQQMEAMQNMQGSNIGQRLYEAERDRDAYKEQVEIFRKYLAM</sequence>
<dbReference type="SUPFAM" id="SSF55658">
    <property type="entry name" value="L9 N-domain-like"/>
    <property type="match status" value="1"/>
</dbReference>
<evidence type="ECO:0000313" key="2">
    <source>
        <dbReference type="EMBL" id="MED6203629.1"/>
    </source>
</evidence>